<evidence type="ECO:0000313" key="3">
    <source>
        <dbReference type="EMBL" id="OGG52986.1"/>
    </source>
</evidence>
<dbReference type="EMBL" id="MFKF01000130">
    <property type="protein sequence ID" value="OGG52986.1"/>
    <property type="molecule type" value="Genomic_DNA"/>
</dbReference>
<name>A0A1F6CUY6_HANXR</name>
<dbReference type="InterPro" id="IPR055170">
    <property type="entry name" value="GFO_IDH_MocA-like_dom"/>
</dbReference>
<accession>A0A1F6CUY6</accession>
<feature type="domain" description="Gfo/Idh/MocA-like oxidoreductase N-terminal" evidence="1">
    <location>
        <begin position="3"/>
        <end position="117"/>
    </location>
</feature>
<dbReference type="Pfam" id="PF01408">
    <property type="entry name" value="GFO_IDH_MocA"/>
    <property type="match status" value="1"/>
</dbReference>
<sequence length="351" mass="38634">MTFRVGLIGNRAHQMSYGPVFQKRSDCRIVAAAEHHPEKARPLEERFGVPCAADYDAVLEDPEVDLVSIATDFYLKRPLIKKAIACGKHVLVDKPLCRTIREAREILRAAQGSRVKIVLSYPFRFQAPFARLSQALRSGEYGKVASYAHHSIRQFPDSDLMAYVSYPTPARINGGGELMNLGSHPVDYLYSVFGSPRRVYGRMENLYWDEYRAFGTEDMATLLCDYGTFSALIVTGRSKVQKEVPAVNTVDVACEGRWVRVDGAAYTVNGDPAQVPPAPLPPGPACVQHLIDCILNDAAPQTGLQNGLAVTEIVTAAYQSAQSGDFVDLPLKDENHPLIAPDEQVIEGLLD</sequence>
<dbReference type="InterPro" id="IPR000683">
    <property type="entry name" value="Gfo/Idh/MocA-like_OxRdtase_N"/>
</dbReference>
<dbReference type="PANTHER" id="PTHR43708">
    <property type="entry name" value="CONSERVED EXPRESSED OXIDOREDUCTASE (EUROFUNG)"/>
    <property type="match status" value="1"/>
</dbReference>
<evidence type="ECO:0000259" key="1">
    <source>
        <dbReference type="Pfam" id="PF01408"/>
    </source>
</evidence>
<dbReference type="AlphaFoldDB" id="A0A1F6CUY6"/>
<proteinExistence type="predicted"/>
<dbReference type="GO" id="GO:0000166">
    <property type="term" value="F:nucleotide binding"/>
    <property type="evidence" value="ECO:0007669"/>
    <property type="project" value="InterPro"/>
</dbReference>
<dbReference type="InterPro" id="IPR036291">
    <property type="entry name" value="NAD(P)-bd_dom_sf"/>
</dbReference>
<feature type="domain" description="GFO/IDH/MocA-like oxidoreductase" evidence="2">
    <location>
        <begin position="129"/>
        <end position="238"/>
    </location>
</feature>
<comment type="caution">
    <text evidence="3">The sequence shown here is derived from an EMBL/GenBank/DDBJ whole genome shotgun (WGS) entry which is preliminary data.</text>
</comment>
<dbReference type="SUPFAM" id="SSF51735">
    <property type="entry name" value="NAD(P)-binding Rossmann-fold domains"/>
    <property type="match status" value="1"/>
</dbReference>
<dbReference type="Gene3D" id="3.40.50.720">
    <property type="entry name" value="NAD(P)-binding Rossmann-like Domain"/>
    <property type="match status" value="1"/>
</dbReference>
<gene>
    <name evidence="3" type="ORF">A3F84_19250</name>
</gene>
<dbReference type="SUPFAM" id="SSF55347">
    <property type="entry name" value="Glyceraldehyde-3-phosphate dehydrogenase-like, C-terminal domain"/>
    <property type="match status" value="1"/>
</dbReference>
<reference evidence="3 4" key="1">
    <citation type="journal article" date="2016" name="Nat. Commun.">
        <title>Thousands of microbial genomes shed light on interconnected biogeochemical processes in an aquifer system.</title>
        <authorList>
            <person name="Anantharaman K."/>
            <person name="Brown C.T."/>
            <person name="Hug L.A."/>
            <person name="Sharon I."/>
            <person name="Castelle C.J."/>
            <person name="Probst A.J."/>
            <person name="Thomas B.C."/>
            <person name="Singh A."/>
            <person name="Wilkins M.J."/>
            <person name="Karaoz U."/>
            <person name="Brodie E.L."/>
            <person name="Williams K.H."/>
            <person name="Hubbard S.S."/>
            <person name="Banfield J.F."/>
        </authorList>
    </citation>
    <scope>NUCLEOTIDE SEQUENCE [LARGE SCALE GENOMIC DNA]</scope>
    <source>
        <strain evidence="4">RIFCSPLOWO2_12_FULL_64_10</strain>
    </source>
</reference>
<dbReference type="Proteomes" id="UP000178606">
    <property type="component" value="Unassembled WGS sequence"/>
</dbReference>
<evidence type="ECO:0000259" key="2">
    <source>
        <dbReference type="Pfam" id="PF22725"/>
    </source>
</evidence>
<dbReference type="Gene3D" id="3.30.360.10">
    <property type="entry name" value="Dihydrodipicolinate Reductase, domain 2"/>
    <property type="match status" value="1"/>
</dbReference>
<dbReference type="Pfam" id="PF22725">
    <property type="entry name" value="GFO_IDH_MocA_C3"/>
    <property type="match status" value="1"/>
</dbReference>
<organism evidence="3 4">
    <name type="scientific">Handelsmanbacteria sp. (strain RIFCSPLOWO2_12_FULL_64_10)</name>
    <dbReference type="NCBI Taxonomy" id="1817868"/>
    <lineage>
        <taxon>Bacteria</taxon>
        <taxon>Candidatus Handelsmaniibacteriota</taxon>
    </lineage>
</organism>
<evidence type="ECO:0000313" key="4">
    <source>
        <dbReference type="Proteomes" id="UP000178606"/>
    </source>
</evidence>
<protein>
    <submittedName>
        <fullName evidence="3">Uncharacterized protein</fullName>
    </submittedName>
</protein>
<dbReference type="InterPro" id="IPR051317">
    <property type="entry name" value="Gfo/Idh/MocA_oxidoreduct"/>
</dbReference>
<dbReference type="PANTHER" id="PTHR43708:SF8">
    <property type="entry name" value="OXIDOREDUCTASE"/>
    <property type="match status" value="1"/>
</dbReference>